<dbReference type="InterPro" id="IPR013468">
    <property type="entry name" value="CHP02647"/>
</dbReference>
<keyword evidence="2" id="KW-1185">Reference proteome</keyword>
<dbReference type="EMBL" id="JADEYS010000012">
    <property type="protein sequence ID" value="MBE9398140.1"/>
    <property type="molecule type" value="Genomic_DNA"/>
</dbReference>
<dbReference type="Pfam" id="PF18918">
    <property type="entry name" value="DUF5669"/>
    <property type="match status" value="1"/>
</dbReference>
<accession>A0A8J7FAS9</accession>
<comment type="caution">
    <text evidence="1">The sequence shown here is derived from an EMBL/GenBank/DDBJ whole genome shotgun (WGS) entry which is preliminary data.</text>
</comment>
<dbReference type="RefSeq" id="WP_193953772.1">
    <property type="nucleotide sequence ID" value="NZ_JADEYS010000012.1"/>
</dbReference>
<organism evidence="1 2">
    <name type="scientific">Pontibacterium sinense</name>
    <dbReference type="NCBI Taxonomy" id="2781979"/>
    <lineage>
        <taxon>Bacteria</taxon>
        <taxon>Pseudomonadati</taxon>
        <taxon>Pseudomonadota</taxon>
        <taxon>Gammaproteobacteria</taxon>
        <taxon>Oceanospirillales</taxon>
        <taxon>Oceanospirillaceae</taxon>
        <taxon>Pontibacterium</taxon>
    </lineage>
</organism>
<name>A0A8J7FAS9_9GAMM</name>
<dbReference type="Proteomes" id="UP000640333">
    <property type="component" value="Unassembled WGS sequence"/>
</dbReference>
<evidence type="ECO:0000313" key="1">
    <source>
        <dbReference type="EMBL" id="MBE9398140.1"/>
    </source>
</evidence>
<protein>
    <submittedName>
        <fullName evidence="1">TIGR02647 family protein</fullName>
    </submittedName>
</protein>
<gene>
    <name evidence="1" type="ORF">IOQ59_12830</name>
</gene>
<dbReference type="AlphaFoldDB" id="A0A8J7FAS9"/>
<dbReference type="NCBIfam" id="TIGR02647">
    <property type="entry name" value="DNA"/>
    <property type="match status" value="1"/>
</dbReference>
<reference evidence="1" key="1">
    <citation type="submission" date="2020-10" db="EMBL/GenBank/DDBJ databases">
        <title>Bacterium isolated from coastal waters sediment.</title>
        <authorList>
            <person name="Chen R.-J."/>
            <person name="Lu D.-C."/>
            <person name="Zhu K.-L."/>
            <person name="Du Z.-J."/>
        </authorList>
    </citation>
    <scope>NUCLEOTIDE SEQUENCE</scope>
    <source>
        <strain evidence="1">N1Y112</strain>
    </source>
</reference>
<evidence type="ECO:0000313" key="2">
    <source>
        <dbReference type="Proteomes" id="UP000640333"/>
    </source>
</evidence>
<sequence>MPYSQSLLDELNLLSQFSLESTQSGIKVHNTAATEMIEAAQRLHDKGLITQDDGGYLTPLGRDALEHSEALLLILTTESRQPI</sequence>
<proteinExistence type="predicted"/>